<dbReference type="Gene3D" id="1.20.120.520">
    <property type="entry name" value="nmb1532 protein domain like"/>
    <property type="match status" value="1"/>
</dbReference>
<protein>
    <submittedName>
        <fullName evidence="2">Cation-binding protein</fullName>
    </submittedName>
</protein>
<dbReference type="Proteomes" id="UP000003586">
    <property type="component" value="Chromosome"/>
</dbReference>
<dbReference type="OrthoDB" id="9793254at2"/>
<proteinExistence type="predicted"/>
<keyword evidence="3" id="KW-1185">Reference proteome</keyword>
<dbReference type="eggNOG" id="COG5592">
    <property type="taxonomic scope" value="Bacteria"/>
</dbReference>
<dbReference type="AlphaFoldDB" id="W0F560"/>
<evidence type="ECO:0000313" key="3">
    <source>
        <dbReference type="Proteomes" id="UP000003586"/>
    </source>
</evidence>
<sequence>MKRNIHLVALSRDHHHGLLFCWKIRQGIALNIAAERILAYIRYFYETHLQPHFQEEETILFVASADPLCQRAINEHREIAGRIREITEGDADAPALLSLADLTDAHIRFEERVLFPHLEETLTATQLAGIGDTLQQLHANTPADTHADTFWIAVGKS</sequence>
<dbReference type="EMBL" id="CP007035">
    <property type="protein sequence ID" value="AHF16938.1"/>
    <property type="molecule type" value="Genomic_DNA"/>
</dbReference>
<dbReference type="STRING" id="929713.NIASO_20575"/>
<organism evidence="2 3">
    <name type="scientific">Niabella soli DSM 19437</name>
    <dbReference type="NCBI Taxonomy" id="929713"/>
    <lineage>
        <taxon>Bacteria</taxon>
        <taxon>Pseudomonadati</taxon>
        <taxon>Bacteroidota</taxon>
        <taxon>Chitinophagia</taxon>
        <taxon>Chitinophagales</taxon>
        <taxon>Chitinophagaceae</taxon>
        <taxon>Niabella</taxon>
    </lineage>
</organism>
<gene>
    <name evidence="2" type="ORF">NIASO_20575</name>
</gene>
<dbReference type="KEGG" id="nso:NIASO_20575"/>
<dbReference type="InterPro" id="IPR012312">
    <property type="entry name" value="Hemerythrin-like"/>
</dbReference>
<accession>W0F560</accession>
<reference evidence="2 3" key="1">
    <citation type="submission" date="2013-12" db="EMBL/GenBank/DDBJ databases">
        <authorList>
            <consortium name="DOE Joint Genome Institute"/>
            <person name="Eisen J."/>
            <person name="Huntemann M."/>
            <person name="Han J."/>
            <person name="Chen A."/>
            <person name="Kyrpides N."/>
            <person name="Mavromatis K."/>
            <person name="Markowitz V."/>
            <person name="Palaniappan K."/>
            <person name="Ivanova N."/>
            <person name="Schaumberg A."/>
            <person name="Pati A."/>
            <person name="Liolios K."/>
            <person name="Nordberg H.P."/>
            <person name="Cantor M.N."/>
            <person name="Hua S.X."/>
            <person name="Woyke T."/>
        </authorList>
    </citation>
    <scope>NUCLEOTIDE SEQUENCE [LARGE SCALE GENOMIC DNA]</scope>
    <source>
        <strain evidence="3">DSM 19437</strain>
    </source>
</reference>
<dbReference type="HOGENOM" id="CLU_129685_2_0_10"/>
<dbReference type="Pfam" id="PF01814">
    <property type="entry name" value="Hemerythrin"/>
    <property type="match status" value="1"/>
</dbReference>
<feature type="domain" description="Hemerythrin-like" evidence="1">
    <location>
        <begin position="34"/>
        <end position="118"/>
    </location>
</feature>
<dbReference type="RefSeq" id="WP_008582553.1">
    <property type="nucleotide sequence ID" value="NZ_CP007035.1"/>
</dbReference>
<evidence type="ECO:0000259" key="1">
    <source>
        <dbReference type="Pfam" id="PF01814"/>
    </source>
</evidence>
<evidence type="ECO:0000313" key="2">
    <source>
        <dbReference type="EMBL" id="AHF16938.1"/>
    </source>
</evidence>
<name>W0F560_9BACT</name>